<dbReference type="GO" id="GO:0000981">
    <property type="term" value="F:DNA-binding transcription factor activity, RNA polymerase II-specific"/>
    <property type="evidence" value="ECO:0007669"/>
    <property type="project" value="InterPro"/>
</dbReference>
<evidence type="ECO:0000256" key="1">
    <source>
        <dbReference type="ARBA" id="ARBA00023015"/>
    </source>
</evidence>
<keyword evidence="3" id="KW-0804">Transcription</keyword>
<keyword evidence="1" id="KW-0805">Transcription regulation</keyword>
<evidence type="ECO:0000259" key="6">
    <source>
        <dbReference type="PROSITE" id="PS50048"/>
    </source>
</evidence>
<evidence type="ECO:0000256" key="5">
    <source>
        <dbReference type="SAM" id="MobiDB-lite"/>
    </source>
</evidence>
<dbReference type="Gene3D" id="4.10.240.10">
    <property type="entry name" value="Zn(2)-C6 fungal-type DNA-binding domain"/>
    <property type="match status" value="1"/>
</dbReference>
<feature type="domain" description="Zn(2)-C6 fungal-type" evidence="6">
    <location>
        <begin position="50"/>
        <end position="79"/>
    </location>
</feature>
<dbReference type="Pfam" id="PF00172">
    <property type="entry name" value="Zn_clus"/>
    <property type="match status" value="1"/>
</dbReference>
<reference evidence="7" key="2">
    <citation type="submission" date="2017-04" db="EMBL/GenBank/DDBJ databases">
        <authorList>
            <person name="Afonso C.L."/>
            <person name="Miller P.J."/>
            <person name="Scott M.A."/>
            <person name="Spackman E."/>
            <person name="Goraichik I."/>
            <person name="Dimitrov K.M."/>
            <person name="Suarez D.L."/>
            <person name="Swayne D.E."/>
        </authorList>
    </citation>
    <scope>NUCLEOTIDE SEQUENCE</scope>
    <source>
        <strain evidence="7">1-95</strain>
    </source>
</reference>
<evidence type="ECO:0000256" key="4">
    <source>
        <dbReference type="ARBA" id="ARBA00023242"/>
    </source>
</evidence>
<evidence type="ECO:0000313" key="7">
    <source>
        <dbReference type="EMBL" id="AUD11413.1"/>
    </source>
</evidence>
<keyword evidence="2" id="KW-0238">DNA-binding</keyword>
<keyword evidence="4" id="KW-0539">Nucleus</keyword>
<dbReference type="EMBL" id="KY922965">
    <property type="protein sequence ID" value="AUD11413.1"/>
    <property type="molecule type" value="mRNA"/>
</dbReference>
<evidence type="ECO:0000256" key="3">
    <source>
        <dbReference type="ARBA" id="ARBA00023163"/>
    </source>
</evidence>
<evidence type="ECO:0000256" key="2">
    <source>
        <dbReference type="ARBA" id="ARBA00023125"/>
    </source>
</evidence>
<dbReference type="PROSITE" id="PS50048">
    <property type="entry name" value="ZN2_CY6_FUNGAL_2"/>
    <property type="match status" value="1"/>
</dbReference>
<feature type="region of interest" description="Disordered" evidence="5">
    <location>
        <begin position="182"/>
        <end position="221"/>
    </location>
</feature>
<dbReference type="SMART" id="SM00066">
    <property type="entry name" value="GAL4"/>
    <property type="match status" value="1"/>
</dbReference>
<dbReference type="InterPro" id="IPR036864">
    <property type="entry name" value="Zn2-C6_fun-type_DNA-bd_sf"/>
</dbReference>
<organism evidence="7">
    <name type="scientific">Talaromyces pinophilus</name>
    <name type="common">Penicillium pinophilum</name>
    <dbReference type="NCBI Taxonomy" id="128442"/>
    <lineage>
        <taxon>Eukaryota</taxon>
        <taxon>Fungi</taxon>
        <taxon>Dikarya</taxon>
        <taxon>Ascomycota</taxon>
        <taxon>Pezizomycotina</taxon>
        <taxon>Eurotiomycetes</taxon>
        <taxon>Eurotiomycetidae</taxon>
        <taxon>Eurotiales</taxon>
        <taxon>Trichocomaceae</taxon>
        <taxon>Talaromyces</taxon>
        <taxon>Talaromyces sect. Talaromyces</taxon>
    </lineage>
</organism>
<accession>A0A2H4WV10</accession>
<reference evidence="7" key="1">
    <citation type="journal article" date="2017" name="World J. Microbiol. Biotechnol.">
        <title>Deletion of TpKu70 facilitates gene targeting in Talaromyces pinophilus and identification of TpAmyR involvement in amylase production.</title>
        <authorList>
            <person name="Zhang T."/>
            <person name="Zhao S."/>
            <person name="Liao L.S."/>
            <person name="Li C.X."/>
            <person name="Liao G.Y."/>
            <person name="Feng J.X."/>
        </authorList>
    </citation>
    <scope>NUCLEOTIDE SEQUENCE</scope>
    <source>
        <strain evidence="7">1-95</strain>
    </source>
</reference>
<dbReference type="GO" id="GO:0008270">
    <property type="term" value="F:zinc ion binding"/>
    <property type="evidence" value="ECO:0007669"/>
    <property type="project" value="InterPro"/>
</dbReference>
<dbReference type="PROSITE" id="PS00463">
    <property type="entry name" value="ZN2_CY6_FUNGAL_1"/>
    <property type="match status" value="1"/>
</dbReference>
<dbReference type="InterPro" id="IPR001138">
    <property type="entry name" value="Zn2Cys6_DnaBD"/>
</dbReference>
<dbReference type="PANTHER" id="PTHR47655">
    <property type="entry name" value="QUINIC ACID UTILIZATION ACTIVATOR"/>
    <property type="match status" value="1"/>
</dbReference>
<proteinExistence type="evidence at transcript level"/>
<dbReference type="AlphaFoldDB" id="A0A2H4WV10"/>
<feature type="compositionally biased region" description="Low complexity" evidence="5">
    <location>
        <begin position="182"/>
        <end position="198"/>
    </location>
</feature>
<dbReference type="InterPro" id="IPR052783">
    <property type="entry name" value="Metabolic/Drug-Res_Regulator"/>
</dbReference>
<sequence>MSRQQKILFPKLDSGVSGYQYPGSGIFHRRGDERPPHRVFRTKRKHVQRACERCRVKKAKCDGLQPCSRCVTYNQACIFRDRKVTEEKVYSRGFVEMLIAQQAVHLQALRDLYKRCVRREGFPGSPLQESIQGYPGTHAILDRLGLIKHAEKAVEDPQLVLADLVDFMKCLNSASDCCLDSVESSTTDSTSETPVSEDLSPEPNTPRESPDSVVPSTSGNWATVTSDETQLCHAYGEYKPMNPRFNDIALSGGTDDACSIRTDDFTEVPWNYCPPQARYMPAGIDTSYPRTETLDIDIPSSSSWSEIASQPTASFMPMASRASVPEPLVYMTEQSGFPEGYPYAQMQTFAPGPIQRQHQHQHQHQRQRQFRHSVDYGLLHSGGQFGYP</sequence>
<dbReference type="GO" id="GO:0003677">
    <property type="term" value="F:DNA binding"/>
    <property type="evidence" value="ECO:0007669"/>
    <property type="project" value="UniProtKB-KW"/>
</dbReference>
<dbReference type="CDD" id="cd00067">
    <property type="entry name" value="GAL4"/>
    <property type="match status" value="1"/>
</dbReference>
<protein>
    <submittedName>
        <fullName evidence="7">Zn2Cys6 transcriptional regulatory protein</fullName>
    </submittedName>
</protein>
<name>A0A2H4WV10_TALPI</name>
<dbReference type="SUPFAM" id="SSF57701">
    <property type="entry name" value="Zn2/Cys6 DNA-binding domain"/>
    <property type="match status" value="1"/>
</dbReference>
<dbReference type="PANTHER" id="PTHR47655:SF4">
    <property type="entry name" value="ZN(II)2CYS6 TRANSCRIPTION FACTOR (EUROFUNG)"/>
    <property type="match status" value="1"/>
</dbReference>